<dbReference type="GO" id="GO:0003677">
    <property type="term" value="F:DNA binding"/>
    <property type="evidence" value="ECO:0007669"/>
    <property type="project" value="UniProtKB-KW"/>
</dbReference>
<dbReference type="InterPro" id="IPR036390">
    <property type="entry name" value="WH_DNA-bd_sf"/>
</dbReference>
<dbReference type="Pfam" id="PF03466">
    <property type="entry name" value="LysR_substrate"/>
    <property type="match status" value="1"/>
</dbReference>
<evidence type="ECO:0000256" key="3">
    <source>
        <dbReference type="ARBA" id="ARBA00023125"/>
    </source>
</evidence>
<evidence type="ECO:0000256" key="1">
    <source>
        <dbReference type="ARBA" id="ARBA00009437"/>
    </source>
</evidence>
<organism evidence="6 7">
    <name type="scientific">Xylophilus rhododendri</name>
    <dbReference type="NCBI Taxonomy" id="2697032"/>
    <lineage>
        <taxon>Bacteria</taxon>
        <taxon>Pseudomonadati</taxon>
        <taxon>Pseudomonadota</taxon>
        <taxon>Betaproteobacteria</taxon>
        <taxon>Burkholderiales</taxon>
        <taxon>Xylophilus</taxon>
    </lineage>
</organism>
<dbReference type="Gene3D" id="1.10.10.10">
    <property type="entry name" value="Winged helix-like DNA-binding domain superfamily/Winged helix DNA-binding domain"/>
    <property type="match status" value="1"/>
</dbReference>
<keyword evidence="4" id="KW-0804">Transcription</keyword>
<feature type="domain" description="HTH lysR-type" evidence="5">
    <location>
        <begin position="1"/>
        <end position="58"/>
    </location>
</feature>
<protein>
    <submittedName>
        <fullName evidence="6">LysR family transcriptional regulator</fullName>
    </submittedName>
</protein>
<gene>
    <name evidence="6" type="ORF">GT347_26775</name>
</gene>
<dbReference type="PRINTS" id="PR00039">
    <property type="entry name" value="HTHLYSR"/>
</dbReference>
<keyword evidence="7" id="KW-1185">Reference proteome</keyword>
<name>A0A857JBF9_9BURK</name>
<dbReference type="FunFam" id="1.10.10.10:FF:000001">
    <property type="entry name" value="LysR family transcriptional regulator"/>
    <property type="match status" value="1"/>
</dbReference>
<evidence type="ECO:0000313" key="7">
    <source>
        <dbReference type="Proteomes" id="UP000464787"/>
    </source>
</evidence>
<keyword evidence="2" id="KW-0805">Transcription regulation</keyword>
<dbReference type="PANTHER" id="PTHR30419">
    <property type="entry name" value="HTH-TYPE TRANSCRIPTIONAL REGULATOR YBHD"/>
    <property type="match status" value="1"/>
</dbReference>
<accession>A0A857JBF9</accession>
<dbReference type="Pfam" id="PF00126">
    <property type="entry name" value="HTH_1"/>
    <property type="match status" value="1"/>
</dbReference>
<proteinExistence type="inferred from homology"/>
<comment type="similarity">
    <text evidence="1">Belongs to the LysR transcriptional regulatory family.</text>
</comment>
<evidence type="ECO:0000256" key="2">
    <source>
        <dbReference type="ARBA" id="ARBA00023015"/>
    </source>
</evidence>
<dbReference type="SUPFAM" id="SSF46785">
    <property type="entry name" value="Winged helix' DNA-binding domain"/>
    <property type="match status" value="1"/>
</dbReference>
<dbReference type="GO" id="GO:0003700">
    <property type="term" value="F:DNA-binding transcription factor activity"/>
    <property type="evidence" value="ECO:0007669"/>
    <property type="project" value="InterPro"/>
</dbReference>
<dbReference type="KEGG" id="xyk:GT347_26775"/>
<dbReference type="InterPro" id="IPR036388">
    <property type="entry name" value="WH-like_DNA-bd_sf"/>
</dbReference>
<keyword evidence="3" id="KW-0238">DNA-binding</keyword>
<dbReference type="RefSeq" id="WP_160555085.1">
    <property type="nucleotide sequence ID" value="NZ_CP047650.1"/>
</dbReference>
<dbReference type="Gene3D" id="3.40.190.290">
    <property type="match status" value="1"/>
</dbReference>
<dbReference type="Proteomes" id="UP000464787">
    <property type="component" value="Chromosome"/>
</dbReference>
<dbReference type="PROSITE" id="PS50931">
    <property type="entry name" value="HTH_LYSR"/>
    <property type="match status" value="1"/>
</dbReference>
<dbReference type="EMBL" id="CP047650">
    <property type="protein sequence ID" value="QHJ01277.1"/>
    <property type="molecule type" value="Genomic_DNA"/>
</dbReference>
<reference evidence="6 7" key="1">
    <citation type="submission" date="2020-01" db="EMBL/GenBank/DDBJ databases">
        <title>Genome sequencing of strain KACC 21265.</title>
        <authorList>
            <person name="Heo J."/>
            <person name="Kim S.-J."/>
            <person name="Kim J.-S."/>
            <person name="Hong S.-B."/>
            <person name="Kwon S.-W."/>
        </authorList>
    </citation>
    <scope>NUCLEOTIDE SEQUENCE [LARGE SCALE GENOMIC DNA]</scope>
    <source>
        <strain evidence="6 7">KACC 21265</strain>
    </source>
</reference>
<evidence type="ECO:0000259" key="5">
    <source>
        <dbReference type="PROSITE" id="PS50931"/>
    </source>
</evidence>
<dbReference type="InterPro" id="IPR000847">
    <property type="entry name" value="LysR_HTH_N"/>
</dbReference>
<sequence>MELRQIRCFVAVYEERSFTRASVRLHVVQSAVSAMIRQLESMRDIHLFERTPLGVAPTPLADALYARCKALLRQADELTAAFGGDVDEPRTPLVVGLPPSMSSGLLSDLLLDFMAAHPAVQLTVREGYSAVLTQAVIQHELDFAIVGVDHGETRVRMEHLLAEPLRLIRRAGPGLAAAEIGCAEAAKLPLVLPTLDNPLRLLIEREFRRHGIALAPALELDSLQATLALVRSGSYATMLTASVIADVADLQTAVLVEPRIERSLVVVSRPEDRLEGACADLVGRLRALLAQRNPQPD</sequence>
<dbReference type="InterPro" id="IPR005119">
    <property type="entry name" value="LysR_subst-bd"/>
</dbReference>
<dbReference type="GO" id="GO:0005829">
    <property type="term" value="C:cytosol"/>
    <property type="evidence" value="ECO:0007669"/>
    <property type="project" value="TreeGrafter"/>
</dbReference>
<evidence type="ECO:0000313" key="6">
    <source>
        <dbReference type="EMBL" id="QHJ01277.1"/>
    </source>
</evidence>
<dbReference type="SUPFAM" id="SSF53850">
    <property type="entry name" value="Periplasmic binding protein-like II"/>
    <property type="match status" value="1"/>
</dbReference>
<dbReference type="InterPro" id="IPR050950">
    <property type="entry name" value="HTH-type_LysR_regulators"/>
</dbReference>
<evidence type="ECO:0000256" key="4">
    <source>
        <dbReference type="ARBA" id="ARBA00023163"/>
    </source>
</evidence>
<dbReference type="AlphaFoldDB" id="A0A857JBF9"/>